<dbReference type="AlphaFoldDB" id="A0A6L2NXD1"/>
<evidence type="ECO:0000256" key="3">
    <source>
        <dbReference type="SAM" id="Coils"/>
    </source>
</evidence>
<evidence type="ECO:0000256" key="4">
    <source>
        <dbReference type="SAM" id="MobiDB-lite"/>
    </source>
</evidence>
<keyword evidence="1" id="KW-0479">Metal-binding</keyword>
<dbReference type="InterPro" id="IPR012337">
    <property type="entry name" value="RNaseH-like_sf"/>
</dbReference>
<feature type="region of interest" description="Disordered" evidence="4">
    <location>
        <begin position="917"/>
        <end position="960"/>
    </location>
</feature>
<dbReference type="InterPro" id="IPR001584">
    <property type="entry name" value="Integrase_cat-core"/>
</dbReference>
<gene>
    <name evidence="6" type="ORF">Tci_062754</name>
</gene>
<evidence type="ECO:0000313" key="6">
    <source>
        <dbReference type="EMBL" id="GEU90776.1"/>
    </source>
</evidence>
<dbReference type="GO" id="GO:0016787">
    <property type="term" value="F:hydrolase activity"/>
    <property type="evidence" value="ECO:0007669"/>
    <property type="project" value="UniProtKB-KW"/>
</dbReference>
<name>A0A6L2NXD1_TANCI</name>
<dbReference type="InterPro" id="IPR025724">
    <property type="entry name" value="GAG-pre-integrase_dom"/>
</dbReference>
<dbReference type="SUPFAM" id="SSF56672">
    <property type="entry name" value="DNA/RNA polymerases"/>
    <property type="match status" value="1"/>
</dbReference>
<protein>
    <submittedName>
        <fullName evidence="6">Gag-Pol polyprotein</fullName>
    </submittedName>
</protein>
<keyword evidence="2" id="KW-0378">Hydrolase</keyword>
<feature type="compositionally biased region" description="Low complexity" evidence="4">
    <location>
        <begin position="938"/>
        <end position="953"/>
    </location>
</feature>
<dbReference type="PANTHER" id="PTHR42648">
    <property type="entry name" value="TRANSPOSASE, PUTATIVE-RELATED"/>
    <property type="match status" value="1"/>
</dbReference>
<organism evidence="6">
    <name type="scientific">Tanacetum cinerariifolium</name>
    <name type="common">Dalmatian daisy</name>
    <name type="synonym">Chrysanthemum cinerariifolium</name>
    <dbReference type="NCBI Taxonomy" id="118510"/>
    <lineage>
        <taxon>Eukaryota</taxon>
        <taxon>Viridiplantae</taxon>
        <taxon>Streptophyta</taxon>
        <taxon>Embryophyta</taxon>
        <taxon>Tracheophyta</taxon>
        <taxon>Spermatophyta</taxon>
        <taxon>Magnoliopsida</taxon>
        <taxon>eudicotyledons</taxon>
        <taxon>Gunneridae</taxon>
        <taxon>Pentapetalae</taxon>
        <taxon>asterids</taxon>
        <taxon>campanulids</taxon>
        <taxon>Asterales</taxon>
        <taxon>Asteraceae</taxon>
        <taxon>Asteroideae</taxon>
        <taxon>Anthemideae</taxon>
        <taxon>Anthemidinae</taxon>
        <taxon>Tanacetum</taxon>
    </lineage>
</organism>
<evidence type="ECO:0000256" key="1">
    <source>
        <dbReference type="ARBA" id="ARBA00022723"/>
    </source>
</evidence>
<feature type="coiled-coil region" evidence="3">
    <location>
        <begin position="316"/>
        <end position="378"/>
    </location>
</feature>
<comment type="caution">
    <text evidence="6">The sequence shown here is derived from an EMBL/GenBank/DDBJ whole genome shotgun (WGS) entry which is preliminary data.</text>
</comment>
<dbReference type="GO" id="GO:0003676">
    <property type="term" value="F:nucleic acid binding"/>
    <property type="evidence" value="ECO:0007669"/>
    <property type="project" value="InterPro"/>
</dbReference>
<feature type="region of interest" description="Disordered" evidence="4">
    <location>
        <begin position="516"/>
        <end position="535"/>
    </location>
</feature>
<dbReference type="InterPro" id="IPR043502">
    <property type="entry name" value="DNA/RNA_pol_sf"/>
</dbReference>
<dbReference type="InterPro" id="IPR013103">
    <property type="entry name" value="RVT_2"/>
</dbReference>
<dbReference type="Pfam" id="PF13976">
    <property type="entry name" value="gag_pre-integrs"/>
    <property type="match status" value="1"/>
</dbReference>
<dbReference type="GO" id="GO:0046872">
    <property type="term" value="F:metal ion binding"/>
    <property type="evidence" value="ECO:0007669"/>
    <property type="project" value="UniProtKB-KW"/>
</dbReference>
<evidence type="ECO:0000256" key="2">
    <source>
        <dbReference type="ARBA" id="ARBA00022801"/>
    </source>
</evidence>
<dbReference type="InterPro" id="IPR039537">
    <property type="entry name" value="Retrotran_Ty1/copia-like"/>
</dbReference>
<proteinExistence type="predicted"/>
<dbReference type="SUPFAM" id="SSF53098">
    <property type="entry name" value="Ribonuclease H-like"/>
    <property type="match status" value="1"/>
</dbReference>
<dbReference type="PANTHER" id="PTHR42648:SF18">
    <property type="entry name" value="RETROTRANSPOSON, UNCLASSIFIED-LIKE PROTEIN"/>
    <property type="match status" value="1"/>
</dbReference>
<dbReference type="InterPro" id="IPR036397">
    <property type="entry name" value="RNaseH_sf"/>
</dbReference>
<dbReference type="GO" id="GO:0015074">
    <property type="term" value="P:DNA integration"/>
    <property type="evidence" value="ECO:0007669"/>
    <property type="project" value="InterPro"/>
</dbReference>
<dbReference type="PROSITE" id="PS50994">
    <property type="entry name" value="INTEGRASE"/>
    <property type="match status" value="1"/>
</dbReference>
<sequence length="1276" mass="145005">MVGGNGGKQFRQYAGQNVGNPTGYNDVIRNQIGNGNLVVARAEGNAAGQNRNQIRCYNYRGVGYYARNCTVRPRRRDASYLQTHLLIAQKKEAGIQLQAEEYDLIAAAADLDEIEEVNANCILMANLQQASTSGTQTDSAPVYDINGSAEVHENCDDNEIFNMFTQEEQYTELLEPIPESHQVPHNDNVFISEDTSVEQGGETVEQHPENFEETRALYESLYQNLAIEVEKVNLVNRMLKETNSDITTELARYKNQESQDIMIIVQNKSVVDTSDLQTELERIKERFENCIIKMEIKYAKLWNDWYKKCDECKYDKITYDKAYKDMQQKIKRLQAQLGDLEGKIKDTSSLSDTQNPLSQKLENENVELEFQVLNYARENAHLKATYKNLFDSIAVSHELKTILHTHDTITSNSVLTPQESKSVNIDKVIAPGMFRINPSKTSREEKHVPNTDSESARTKPIMVSKPHVITKKDVNSDLNGLSSTGVDYTKTRRPQLRSNTKHDRAKVSVKEIQKRYQPKVSKPKKVGTRKSLATPKPRKSRLLLRWSLTGRLFNQEGKIVESSESKSKSDCSNGDNACPSNILEPKIKWFPNSTSLLDRNDHVAAIMGFGDLQWGNILIIRVYFIEGSGHNLFSVGQFCDSDLEVVFRRNACFVRNLERVDLLKGDRSTNLYTINLHEMASASPIYLMARASSTKSWLWHQRLSHLNFDTINDLVAGLPKFKYHKEHLCPSCEQGKSKRASHPPKSVPNSRQRLHLLHMDLCGPMRIASIMESYEAPEVIIKFLKRITVLLQSPVIIIRTDNGTEFKNQMLKEYFDTVGISHQMSYVQTPQQNGVVERRNRTLVEAARTMLIFSYAPLFLWAEVIATACLTQNRSIIHRRFNKTPYELINGRKPDISFLHVFGALCYPKNDREEIGKRGAKATTRTVPPAQEPQVRQSSTASTTIADTAPIPTNSSSLATNIPITSQDVDELNPNAMVDGNTFVNPFANSSTSVAASSLQQNVDPSNMHTFYQPYPHKFQWTKDHHMKQVLVHAPDNISPLTLKWFFKNKHDEEQTVIKNKSRLVVKGYHQEEGIDFEESFALVARMEAIRIFLAYAAHKSFTVFQMDVKTAFLHGSLKKDVYVCQPEGFINADHPSHVYKLKKALYGLKQAPRAWYIQLFSDLMKSRFEMSMMGEMTFFLGLQVNKSPCGIFISQSKYVLEIMNKYGMESCDPVGTPMEIKDKLDLDHNGTPVDATKYRSMIGALMYLTSSKPDIVYATCLCARYQAKPTEKHLK</sequence>
<feature type="domain" description="Integrase catalytic" evidence="5">
    <location>
        <begin position="726"/>
        <end position="893"/>
    </location>
</feature>
<evidence type="ECO:0000259" key="5">
    <source>
        <dbReference type="PROSITE" id="PS50994"/>
    </source>
</evidence>
<dbReference type="Pfam" id="PF07727">
    <property type="entry name" value="RVT_2"/>
    <property type="match status" value="1"/>
</dbReference>
<accession>A0A6L2NXD1</accession>
<reference evidence="6" key="1">
    <citation type="journal article" date="2019" name="Sci. Rep.">
        <title>Draft genome of Tanacetum cinerariifolium, the natural source of mosquito coil.</title>
        <authorList>
            <person name="Yamashiro T."/>
            <person name="Shiraishi A."/>
            <person name="Satake H."/>
            <person name="Nakayama K."/>
        </authorList>
    </citation>
    <scope>NUCLEOTIDE SEQUENCE</scope>
</reference>
<keyword evidence="3" id="KW-0175">Coiled coil</keyword>
<dbReference type="EMBL" id="BKCJ010010259">
    <property type="protein sequence ID" value="GEU90776.1"/>
    <property type="molecule type" value="Genomic_DNA"/>
</dbReference>
<dbReference type="Gene3D" id="3.30.420.10">
    <property type="entry name" value="Ribonuclease H-like superfamily/Ribonuclease H"/>
    <property type="match status" value="1"/>
</dbReference>